<keyword evidence="2" id="KW-1185">Reference proteome</keyword>
<evidence type="ECO:0000313" key="2">
    <source>
        <dbReference type="Proteomes" id="UP001054252"/>
    </source>
</evidence>
<reference evidence="1 2" key="1">
    <citation type="journal article" date="2021" name="Commun. Biol.">
        <title>The genome of Shorea leprosula (Dipterocarpaceae) highlights the ecological relevance of drought in aseasonal tropical rainforests.</title>
        <authorList>
            <person name="Ng K.K.S."/>
            <person name="Kobayashi M.J."/>
            <person name="Fawcett J.A."/>
            <person name="Hatakeyama M."/>
            <person name="Paape T."/>
            <person name="Ng C.H."/>
            <person name="Ang C.C."/>
            <person name="Tnah L.H."/>
            <person name="Lee C.T."/>
            <person name="Nishiyama T."/>
            <person name="Sese J."/>
            <person name="O'Brien M.J."/>
            <person name="Copetti D."/>
            <person name="Mohd Noor M.I."/>
            <person name="Ong R.C."/>
            <person name="Putra M."/>
            <person name="Sireger I.Z."/>
            <person name="Indrioko S."/>
            <person name="Kosugi Y."/>
            <person name="Izuno A."/>
            <person name="Isagi Y."/>
            <person name="Lee S.L."/>
            <person name="Shimizu K.K."/>
        </authorList>
    </citation>
    <scope>NUCLEOTIDE SEQUENCE [LARGE SCALE GENOMIC DNA]</scope>
    <source>
        <strain evidence="1">214</strain>
    </source>
</reference>
<sequence length="120" mass="13175">NSTFRNKFNSGIYKWAGFINKKSCCGGAFDEYLYALGRQANLTGGMYLNLTEEENCMTLMRNVSGCGIERLTSGPGGCSNYTVSDVVNKLGDGFGNFHNDCKNLGSRSRQDQSCSANLRR</sequence>
<organism evidence="1 2">
    <name type="scientific">Rubroshorea leprosula</name>
    <dbReference type="NCBI Taxonomy" id="152421"/>
    <lineage>
        <taxon>Eukaryota</taxon>
        <taxon>Viridiplantae</taxon>
        <taxon>Streptophyta</taxon>
        <taxon>Embryophyta</taxon>
        <taxon>Tracheophyta</taxon>
        <taxon>Spermatophyta</taxon>
        <taxon>Magnoliopsida</taxon>
        <taxon>eudicotyledons</taxon>
        <taxon>Gunneridae</taxon>
        <taxon>Pentapetalae</taxon>
        <taxon>rosids</taxon>
        <taxon>malvids</taxon>
        <taxon>Malvales</taxon>
        <taxon>Dipterocarpaceae</taxon>
        <taxon>Rubroshorea</taxon>
    </lineage>
</organism>
<dbReference type="EMBL" id="BPVZ01002820">
    <property type="protein sequence ID" value="GKV54031.1"/>
    <property type="molecule type" value="Genomic_DNA"/>
</dbReference>
<name>A0AAV5MZC5_9ROSI</name>
<accession>A0AAV5MZC5</accession>
<comment type="caution">
    <text evidence="1">The sequence shown here is derived from an EMBL/GenBank/DDBJ whole genome shotgun (WGS) entry which is preliminary data.</text>
</comment>
<protein>
    <submittedName>
        <fullName evidence="1">Uncharacterized protein</fullName>
    </submittedName>
</protein>
<gene>
    <name evidence="1" type="ORF">SLEP1_g60541</name>
</gene>
<proteinExistence type="predicted"/>
<dbReference type="Proteomes" id="UP001054252">
    <property type="component" value="Unassembled WGS sequence"/>
</dbReference>
<evidence type="ECO:0000313" key="1">
    <source>
        <dbReference type="EMBL" id="GKV54031.1"/>
    </source>
</evidence>
<feature type="non-terminal residue" evidence="1">
    <location>
        <position position="1"/>
    </location>
</feature>
<dbReference type="AlphaFoldDB" id="A0AAV5MZC5"/>